<organism evidence="1 2">
    <name type="scientific">Microcystis aeruginosa Ma_OC_H_19870700_S124</name>
    <dbReference type="NCBI Taxonomy" id="2486262"/>
    <lineage>
        <taxon>Bacteria</taxon>
        <taxon>Bacillati</taxon>
        <taxon>Cyanobacteriota</taxon>
        <taxon>Cyanophyceae</taxon>
        <taxon>Oscillatoriophycideae</taxon>
        <taxon>Chroococcales</taxon>
        <taxon>Microcystaceae</taxon>
        <taxon>Microcystis</taxon>
    </lineage>
</organism>
<proteinExistence type="predicted"/>
<comment type="caution">
    <text evidence="1">The sequence shown here is derived from an EMBL/GenBank/DDBJ whole genome shotgun (WGS) entry which is preliminary data.</text>
</comment>
<accession>A0A552AH47</accession>
<dbReference type="EMBL" id="SFBR01000125">
    <property type="protein sequence ID" value="TRT84801.1"/>
    <property type="molecule type" value="Genomic_DNA"/>
</dbReference>
<sequence length="81" mass="9140">MYEFAYCFCIDGRVQWSAETAQSLECRLEGTLEEHDFLQVVEFIETARPGEFITMNDGTLILRSSSPSIAPSRSPFLARSS</sequence>
<evidence type="ECO:0000313" key="1">
    <source>
        <dbReference type="EMBL" id="TRT84801.1"/>
    </source>
</evidence>
<dbReference type="Proteomes" id="UP000316280">
    <property type="component" value="Unassembled WGS sequence"/>
</dbReference>
<name>A0A552AH47_MICAE</name>
<reference evidence="1 2" key="1">
    <citation type="submission" date="2019-01" db="EMBL/GenBank/DDBJ databases">
        <title>Coherence of Microcystis species and biogeography revealed through population genomics.</title>
        <authorList>
            <person name="Perez-Carrascal O.M."/>
            <person name="Terrat Y."/>
            <person name="Giani A."/>
            <person name="Fortin N."/>
            <person name="Tromas N."/>
            <person name="Shapiro B.J."/>
        </authorList>
    </citation>
    <scope>NUCLEOTIDE SEQUENCE [LARGE SCALE GENOMIC DNA]</scope>
    <source>
        <strain evidence="1">Ma_OC_H_19870700_S124</strain>
    </source>
</reference>
<protein>
    <submittedName>
        <fullName evidence="1">Uncharacterized protein</fullName>
    </submittedName>
</protein>
<gene>
    <name evidence="1" type="ORF">EWV63_14485</name>
</gene>
<evidence type="ECO:0000313" key="2">
    <source>
        <dbReference type="Proteomes" id="UP000316280"/>
    </source>
</evidence>
<dbReference type="AlphaFoldDB" id="A0A552AH47"/>